<feature type="transmembrane region" description="Helical" evidence="1">
    <location>
        <begin position="61"/>
        <end position="83"/>
    </location>
</feature>
<evidence type="ECO:0000313" key="2">
    <source>
        <dbReference type="EMBL" id="MXV17543.1"/>
    </source>
</evidence>
<reference evidence="2 3" key="1">
    <citation type="submission" date="2019-11" db="EMBL/GenBank/DDBJ databases">
        <title>Pedobacter sp. HMF7056 Genome sequencing and assembly.</title>
        <authorList>
            <person name="Kang H."/>
            <person name="Kim H."/>
            <person name="Joh K."/>
        </authorList>
    </citation>
    <scope>NUCLEOTIDE SEQUENCE [LARGE SCALE GENOMIC DNA]</scope>
    <source>
        <strain evidence="2 3">HMF7056</strain>
    </source>
</reference>
<feature type="transmembrane region" description="Helical" evidence="1">
    <location>
        <begin position="110"/>
        <end position="136"/>
    </location>
</feature>
<name>A0A7K1Y2N4_9SPHI</name>
<protein>
    <submittedName>
        <fullName evidence="2">ABC transporter permease subunit</fullName>
    </submittedName>
</protein>
<dbReference type="RefSeq" id="WP_160908538.1">
    <property type="nucleotide sequence ID" value="NZ_WVHS01000005.1"/>
</dbReference>
<keyword evidence="1" id="KW-1133">Transmembrane helix</keyword>
<accession>A0A7K1Y2N4</accession>
<feature type="transmembrane region" description="Helical" evidence="1">
    <location>
        <begin position="21"/>
        <end position="41"/>
    </location>
</feature>
<evidence type="ECO:0000256" key="1">
    <source>
        <dbReference type="SAM" id="Phobius"/>
    </source>
</evidence>
<dbReference type="CDD" id="cd21809">
    <property type="entry name" value="ABC-2_lan_permease-like"/>
    <property type="match status" value="1"/>
</dbReference>
<keyword evidence="3" id="KW-1185">Reference proteome</keyword>
<comment type="caution">
    <text evidence="2">The sequence shown here is derived from an EMBL/GenBank/DDBJ whole genome shotgun (WGS) entry which is preliminary data.</text>
</comment>
<dbReference type="Pfam" id="PF12730">
    <property type="entry name" value="ABC2_membrane_4"/>
    <property type="match status" value="1"/>
</dbReference>
<sequence length="265" mass="29826">MQAFFLSLKSEFLKTRKTLGFWSAILLPLVICGLVFAAVYFKHQGLINKPPLVIWMQYSMASLGVMGVLLLPMFVIFTCYSVNSIEHRADTWKSLFSLPIPKLTTYSAKYFYTVFLVALCLTLFASFTLLSGNLLGVLVPELKFNDYSFIRLLSSVYFKLFLSSLGILSIQFALSLLWADFLKPMGIGFCVFVVAMIASINNWEHAWKIPYAHPMMVISNLKPSNAGPGKELSIDLLTKEIYLSLAISAVMFVVGYFVISRRSVK</sequence>
<dbReference type="EMBL" id="WVHS01000005">
    <property type="protein sequence ID" value="MXV17543.1"/>
    <property type="molecule type" value="Genomic_DNA"/>
</dbReference>
<organism evidence="2 3">
    <name type="scientific">Hufsiella ginkgonis</name>
    <dbReference type="NCBI Taxonomy" id="2695274"/>
    <lineage>
        <taxon>Bacteria</taxon>
        <taxon>Pseudomonadati</taxon>
        <taxon>Bacteroidota</taxon>
        <taxon>Sphingobacteriia</taxon>
        <taxon>Sphingobacteriales</taxon>
        <taxon>Sphingobacteriaceae</taxon>
        <taxon>Hufsiella</taxon>
    </lineage>
</organism>
<proteinExistence type="predicted"/>
<gene>
    <name evidence="2" type="ORF">GS398_19745</name>
</gene>
<dbReference type="AlphaFoldDB" id="A0A7K1Y2N4"/>
<feature type="transmembrane region" description="Helical" evidence="1">
    <location>
        <begin position="185"/>
        <end position="203"/>
    </location>
</feature>
<keyword evidence="1" id="KW-0812">Transmembrane</keyword>
<keyword evidence="1" id="KW-0472">Membrane</keyword>
<feature type="transmembrane region" description="Helical" evidence="1">
    <location>
        <begin position="156"/>
        <end position="178"/>
    </location>
</feature>
<dbReference type="Proteomes" id="UP000451233">
    <property type="component" value="Unassembled WGS sequence"/>
</dbReference>
<feature type="transmembrane region" description="Helical" evidence="1">
    <location>
        <begin position="241"/>
        <end position="259"/>
    </location>
</feature>
<evidence type="ECO:0000313" key="3">
    <source>
        <dbReference type="Proteomes" id="UP000451233"/>
    </source>
</evidence>